<dbReference type="InterPro" id="IPR009000">
    <property type="entry name" value="Transl_B-barrel_sf"/>
</dbReference>
<comment type="subunit">
    <text evidence="7 9">Part of the 50S ribosomal subunit. Forms a cluster with proteins L14 and L19.</text>
</comment>
<dbReference type="PROSITE" id="PS00474">
    <property type="entry name" value="RIBOSOMAL_L3"/>
    <property type="match status" value="1"/>
</dbReference>
<evidence type="ECO:0000256" key="9">
    <source>
        <dbReference type="RuleBase" id="RU003906"/>
    </source>
</evidence>
<keyword evidence="4 7" id="KW-0689">Ribosomal protein</keyword>
<name>A0A1V5T4V6_9BACT</name>
<organism evidence="11">
    <name type="scientific">Candidatus Atribacter allofermentans</name>
    <dbReference type="NCBI Taxonomy" id="1852833"/>
    <lineage>
        <taxon>Bacteria</taxon>
        <taxon>Pseudomonadati</taxon>
        <taxon>Atribacterota</taxon>
        <taxon>Atribacteria</taxon>
        <taxon>Atribacterales</taxon>
        <taxon>Atribacteraceae</taxon>
        <taxon>Atribacter</taxon>
    </lineage>
</organism>
<sequence>MPLIEYGMIGEKVGMSRIFSDKGESIPVTVIKCGPCYIVQKKEKDTDNYEAVQIGYGETKEKKVNKPIRGHLKKAGIEPLRKLVEFRVKDLSAFQVGQVLKVSGFKVGDTIDIVGKSKGKGFAGVMKRHGYRGGKASHGSMHRRAPGSIGGTDAGRVWKGKGLPGRMGGERVTMKNLTVVQINDERDLLVVKGAIPGAPGQTVLVRKNAV</sequence>
<keyword evidence="5 7" id="KW-0687">Ribonucleoprotein</keyword>
<dbReference type="AlphaFoldDB" id="A0A1V5T4V6"/>
<accession>A0A1V5T4V6</accession>
<dbReference type="NCBIfam" id="TIGR03625">
    <property type="entry name" value="L3_bact"/>
    <property type="match status" value="1"/>
</dbReference>
<evidence type="ECO:0000256" key="1">
    <source>
        <dbReference type="ARBA" id="ARBA00006540"/>
    </source>
</evidence>
<dbReference type="GO" id="GO:0022625">
    <property type="term" value="C:cytosolic large ribosomal subunit"/>
    <property type="evidence" value="ECO:0007669"/>
    <property type="project" value="TreeGrafter"/>
</dbReference>
<gene>
    <name evidence="7 11" type="primary">rplC</name>
    <name evidence="11" type="ORF">BWY41_00105</name>
</gene>
<comment type="function">
    <text evidence="7 9">One of the primary rRNA binding proteins, it binds directly near the 3'-end of the 23S rRNA, where it nucleates assembly of the 50S subunit.</text>
</comment>
<feature type="region of interest" description="Disordered" evidence="10">
    <location>
        <begin position="133"/>
        <end position="165"/>
    </location>
</feature>
<dbReference type="GO" id="GO:0003735">
    <property type="term" value="F:structural constituent of ribosome"/>
    <property type="evidence" value="ECO:0007669"/>
    <property type="project" value="UniProtKB-UniRule"/>
</dbReference>
<dbReference type="HAMAP" id="MF_01325_B">
    <property type="entry name" value="Ribosomal_uL3_B"/>
    <property type="match status" value="1"/>
</dbReference>
<evidence type="ECO:0000256" key="2">
    <source>
        <dbReference type="ARBA" id="ARBA00022730"/>
    </source>
</evidence>
<evidence type="ECO:0000256" key="3">
    <source>
        <dbReference type="ARBA" id="ARBA00022884"/>
    </source>
</evidence>
<dbReference type="FunFam" id="2.40.30.10:FF:000004">
    <property type="entry name" value="50S ribosomal protein L3"/>
    <property type="match status" value="1"/>
</dbReference>
<dbReference type="Gene3D" id="2.40.30.10">
    <property type="entry name" value="Translation factors"/>
    <property type="match status" value="1"/>
</dbReference>
<evidence type="ECO:0000313" key="11">
    <source>
        <dbReference type="EMBL" id="OQA61553.1"/>
    </source>
</evidence>
<comment type="caution">
    <text evidence="11">The sequence shown here is derived from an EMBL/GenBank/DDBJ whole genome shotgun (WGS) entry which is preliminary data.</text>
</comment>
<evidence type="ECO:0000256" key="4">
    <source>
        <dbReference type="ARBA" id="ARBA00022980"/>
    </source>
</evidence>
<dbReference type="Pfam" id="PF00297">
    <property type="entry name" value="Ribosomal_L3"/>
    <property type="match status" value="1"/>
</dbReference>
<proteinExistence type="inferred from homology"/>
<dbReference type="Gene3D" id="3.30.160.810">
    <property type="match status" value="1"/>
</dbReference>
<reference evidence="11" key="1">
    <citation type="submission" date="2017-02" db="EMBL/GenBank/DDBJ databases">
        <title>Delving into the versatile metabolic prowess of the omnipresent phylum Bacteroidetes.</title>
        <authorList>
            <person name="Nobu M.K."/>
            <person name="Mei R."/>
            <person name="Narihiro T."/>
            <person name="Kuroda K."/>
            <person name="Liu W.-T."/>
        </authorList>
    </citation>
    <scope>NUCLEOTIDE SEQUENCE</scope>
    <source>
        <strain evidence="11">ADurb.Bin276</strain>
    </source>
</reference>
<evidence type="ECO:0000256" key="7">
    <source>
        <dbReference type="HAMAP-Rule" id="MF_01325"/>
    </source>
</evidence>
<keyword evidence="2 7" id="KW-0699">rRNA-binding</keyword>
<dbReference type="Proteomes" id="UP000485569">
    <property type="component" value="Unassembled WGS sequence"/>
</dbReference>
<dbReference type="GO" id="GO:0019843">
    <property type="term" value="F:rRNA binding"/>
    <property type="evidence" value="ECO:0007669"/>
    <property type="project" value="UniProtKB-UniRule"/>
</dbReference>
<dbReference type="InterPro" id="IPR019927">
    <property type="entry name" value="Ribosomal_uL3_bac/org-type"/>
</dbReference>
<dbReference type="SUPFAM" id="SSF50447">
    <property type="entry name" value="Translation proteins"/>
    <property type="match status" value="1"/>
</dbReference>
<dbReference type="InterPro" id="IPR000597">
    <property type="entry name" value="Ribosomal_uL3"/>
</dbReference>
<evidence type="ECO:0000256" key="5">
    <source>
        <dbReference type="ARBA" id="ARBA00023274"/>
    </source>
</evidence>
<dbReference type="FunFam" id="3.30.160.810:FF:000001">
    <property type="entry name" value="50S ribosomal protein L3"/>
    <property type="match status" value="1"/>
</dbReference>
<dbReference type="EMBL" id="MWBQ01000017">
    <property type="protein sequence ID" value="OQA61553.1"/>
    <property type="molecule type" value="Genomic_DNA"/>
</dbReference>
<keyword evidence="3 7" id="KW-0694">RNA-binding</keyword>
<evidence type="ECO:0000256" key="10">
    <source>
        <dbReference type="SAM" id="MobiDB-lite"/>
    </source>
</evidence>
<dbReference type="InterPro" id="IPR019926">
    <property type="entry name" value="Ribosomal_uL3_CS"/>
</dbReference>
<dbReference type="PANTHER" id="PTHR11229:SF16">
    <property type="entry name" value="LARGE RIBOSOMAL SUBUNIT PROTEIN UL3C"/>
    <property type="match status" value="1"/>
</dbReference>
<comment type="similarity">
    <text evidence="1 7 8">Belongs to the universal ribosomal protein uL3 family.</text>
</comment>
<evidence type="ECO:0000256" key="8">
    <source>
        <dbReference type="RuleBase" id="RU003905"/>
    </source>
</evidence>
<dbReference type="PANTHER" id="PTHR11229">
    <property type="entry name" value="50S RIBOSOMAL PROTEIN L3"/>
    <property type="match status" value="1"/>
</dbReference>
<dbReference type="GO" id="GO:0006412">
    <property type="term" value="P:translation"/>
    <property type="evidence" value="ECO:0007669"/>
    <property type="project" value="UniProtKB-UniRule"/>
</dbReference>
<evidence type="ECO:0000256" key="6">
    <source>
        <dbReference type="ARBA" id="ARBA00035243"/>
    </source>
</evidence>
<protein>
    <recommendedName>
        <fullName evidence="6 7">Large ribosomal subunit protein uL3</fullName>
    </recommendedName>
</protein>